<evidence type="ECO:0000259" key="1">
    <source>
        <dbReference type="Pfam" id="PF12697"/>
    </source>
</evidence>
<dbReference type="Gene3D" id="3.40.50.1820">
    <property type="entry name" value="alpha/beta hydrolase"/>
    <property type="match status" value="1"/>
</dbReference>
<dbReference type="SUPFAM" id="SSF53474">
    <property type="entry name" value="alpha/beta-Hydrolases"/>
    <property type="match status" value="1"/>
</dbReference>
<dbReference type="InterPro" id="IPR000073">
    <property type="entry name" value="AB_hydrolase_1"/>
</dbReference>
<proteinExistence type="predicted"/>
<keyword evidence="2" id="KW-0378">Hydrolase</keyword>
<dbReference type="AlphaFoldDB" id="A0A931CIW2"/>
<reference evidence="2" key="1">
    <citation type="submission" date="2020-11" db="EMBL/GenBank/DDBJ databases">
        <title>Isolation and identification of active actinomycetes.</title>
        <authorList>
            <person name="Sun X."/>
        </authorList>
    </citation>
    <scope>NUCLEOTIDE SEQUENCE</scope>
    <source>
        <strain evidence="2">NEAU-A11</strain>
    </source>
</reference>
<evidence type="ECO:0000313" key="3">
    <source>
        <dbReference type="Proteomes" id="UP000598146"/>
    </source>
</evidence>
<dbReference type="EMBL" id="JADQTO010000025">
    <property type="protein sequence ID" value="MBG0567236.1"/>
    <property type="molecule type" value="Genomic_DNA"/>
</dbReference>
<dbReference type="RefSeq" id="WP_196418996.1">
    <property type="nucleotide sequence ID" value="NZ_JADQTO010000025.1"/>
</dbReference>
<accession>A0A931CIW2</accession>
<gene>
    <name evidence="2" type="ORF">I4J89_37890</name>
</gene>
<dbReference type="PANTHER" id="PTHR43798">
    <property type="entry name" value="MONOACYLGLYCEROL LIPASE"/>
    <property type="match status" value="1"/>
</dbReference>
<dbReference type="Proteomes" id="UP000598146">
    <property type="component" value="Unassembled WGS sequence"/>
</dbReference>
<name>A0A931CIW2_9ACTN</name>
<feature type="domain" description="AB hydrolase-1" evidence="1">
    <location>
        <begin position="32"/>
        <end position="197"/>
    </location>
</feature>
<dbReference type="Pfam" id="PF12697">
    <property type="entry name" value="Abhydrolase_6"/>
    <property type="match status" value="1"/>
</dbReference>
<organism evidence="2 3">
    <name type="scientific">Actinoplanes aureus</name>
    <dbReference type="NCBI Taxonomy" id="2792083"/>
    <lineage>
        <taxon>Bacteria</taxon>
        <taxon>Bacillati</taxon>
        <taxon>Actinomycetota</taxon>
        <taxon>Actinomycetes</taxon>
        <taxon>Micromonosporales</taxon>
        <taxon>Micromonosporaceae</taxon>
        <taxon>Actinoplanes</taxon>
    </lineage>
</organism>
<protein>
    <submittedName>
        <fullName evidence="2">Alpha/beta fold hydrolase</fullName>
    </submittedName>
</protein>
<sequence>MHPQPPRRTTHAYGTPVNRLVYDRWGAYGRPVVLLHGLLYDRTMWWPVAADLGNACSVVAVDLPGHGQSAPRGDYDLESLARDLAVLIAGLNLHRAPVMVGQGESALLAQAFADSYATRAVVTLDEPVAGLPDTVEQHLATADLGTIPAPYRQFAVARPDATLLRAYQCWFKLPDAGRARPHPVSAVRPRCRFPHLRSPASFAATLRDLL</sequence>
<dbReference type="GO" id="GO:0016787">
    <property type="term" value="F:hydrolase activity"/>
    <property type="evidence" value="ECO:0007669"/>
    <property type="project" value="UniProtKB-KW"/>
</dbReference>
<dbReference type="InterPro" id="IPR050266">
    <property type="entry name" value="AB_hydrolase_sf"/>
</dbReference>
<evidence type="ECO:0000313" key="2">
    <source>
        <dbReference type="EMBL" id="MBG0567236.1"/>
    </source>
</evidence>
<dbReference type="InterPro" id="IPR029058">
    <property type="entry name" value="AB_hydrolase_fold"/>
</dbReference>
<keyword evidence="3" id="KW-1185">Reference proteome</keyword>
<comment type="caution">
    <text evidence="2">The sequence shown here is derived from an EMBL/GenBank/DDBJ whole genome shotgun (WGS) entry which is preliminary data.</text>
</comment>